<accession>A0A318M682</accession>
<feature type="domain" description="S-adenosylmethionine synthetase central" evidence="15">
    <location>
        <begin position="127"/>
        <end position="246"/>
    </location>
</feature>
<comment type="function">
    <text evidence="11">Catalyzes the formation of S-adenosylmethionine (AdoMet) from methionine and ATP. The overall synthetic reaction is composed of two sequential steps, AdoMet formation and the subsequent tripolyphosphate hydrolysis which occurs prior to release of AdoMet from the enzyme.</text>
</comment>
<dbReference type="GO" id="GO:0006730">
    <property type="term" value="P:one-carbon metabolic process"/>
    <property type="evidence" value="ECO:0007669"/>
    <property type="project" value="UniProtKB-KW"/>
</dbReference>
<dbReference type="Gene3D" id="3.30.300.10">
    <property type="match status" value="3"/>
</dbReference>
<comment type="caution">
    <text evidence="17">The sequence shown here is derived from an EMBL/GenBank/DDBJ whole genome shotgun (WGS) entry which is preliminary data.</text>
</comment>
<feature type="binding site" description="in other chain" evidence="11">
    <location>
        <begin position="260"/>
        <end position="261"/>
    </location>
    <ligand>
        <name>ATP</name>
        <dbReference type="ChEBI" id="CHEBI:30616"/>
        <note>ligand shared between two neighboring subunits</note>
    </ligand>
</feature>
<comment type="cofactor">
    <cofactor evidence="11">
        <name>Mg(2+)</name>
        <dbReference type="ChEBI" id="CHEBI:18420"/>
    </cofactor>
    <text evidence="11">Binds 2 divalent ions per subunit.</text>
</comment>
<dbReference type="InterPro" id="IPR022628">
    <property type="entry name" value="S-AdoMet_synt_N"/>
</dbReference>
<dbReference type="InterPro" id="IPR022631">
    <property type="entry name" value="ADOMET_SYNTHASE_CS"/>
</dbReference>
<keyword evidence="6 11" id="KW-0479">Metal-binding</keyword>
<evidence type="ECO:0000259" key="14">
    <source>
        <dbReference type="Pfam" id="PF00438"/>
    </source>
</evidence>
<evidence type="ECO:0000313" key="18">
    <source>
        <dbReference type="Proteomes" id="UP000247892"/>
    </source>
</evidence>
<comment type="cofactor">
    <cofactor evidence="11">
        <name>K(+)</name>
        <dbReference type="ChEBI" id="CHEBI:29103"/>
    </cofactor>
    <text evidence="11">Binds 1 potassium ion per subunit.</text>
</comment>
<dbReference type="RefSeq" id="WP_168214042.1">
    <property type="nucleotide sequence ID" value="NZ_JBHVKT010000032.1"/>
</dbReference>
<evidence type="ECO:0000259" key="16">
    <source>
        <dbReference type="Pfam" id="PF02773"/>
    </source>
</evidence>
<feature type="domain" description="S-adenosylmethionine synthetase C-terminal" evidence="16">
    <location>
        <begin position="248"/>
        <end position="387"/>
    </location>
</feature>
<comment type="catalytic activity">
    <reaction evidence="11">
        <text>L-methionine + ATP + H2O = S-adenosyl-L-methionine + phosphate + diphosphate</text>
        <dbReference type="Rhea" id="RHEA:21080"/>
        <dbReference type="ChEBI" id="CHEBI:15377"/>
        <dbReference type="ChEBI" id="CHEBI:30616"/>
        <dbReference type="ChEBI" id="CHEBI:33019"/>
        <dbReference type="ChEBI" id="CHEBI:43474"/>
        <dbReference type="ChEBI" id="CHEBI:57844"/>
        <dbReference type="ChEBI" id="CHEBI:59789"/>
        <dbReference type="EC" id="2.5.1.6"/>
    </reaction>
</comment>
<feature type="binding site" evidence="11">
    <location>
        <position position="277"/>
    </location>
    <ligand>
        <name>ATP</name>
        <dbReference type="ChEBI" id="CHEBI:30616"/>
        <note>ligand shared between two neighboring subunits</note>
    </ligand>
</feature>
<dbReference type="CDD" id="cd18079">
    <property type="entry name" value="S-AdoMet_synt"/>
    <property type="match status" value="1"/>
</dbReference>
<dbReference type="Pfam" id="PF00438">
    <property type="entry name" value="S-AdoMet_synt_N"/>
    <property type="match status" value="1"/>
</dbReference>
<dbReference type="NCBIfam" id="TIGR01034">
    <property type="entry name" value="metK"/>
    <property type="match status" value="1"/>
</dbReference>
<sequence>MTASNRRLFTSESVTEGHPDKICDAISDSILDALLAKDPRSRVAVETLITTGQVHVAGEVTTEAYADIPTIVRERILDIGYDSSAKGFDGNSCGVNVAIGSQSPDIAQGVDTAYESRLENALDDLDKQGAGDQGLMFGYACSDTPELMPLPIALAHRLAQRLAAVRKEGVLPYLRPDGKTQVTIEYAGEQAVRLDTVVVSSQHADGIDLDKMLGVDVREHVVAPVLAGVELDSADVRLLVNPTGRFVVGGPMGDAGLTGRKIIVDTYGGMARHGGGAFSGKDPSKVDRSAAYAMRWVAKNVVAAGLAGRVEVQVAYAIGKAAPVGLFVETFGTEHVDPLKIQAAITEVFDLRPAAIIRDLDLLRPIYAQTSAYGHFGRPELDLPWERTDRAGALRSAVGA</sequence>
<feature type="domain" description="S-adenosylmethionine synthetase N-terminal" evidence="14">
    <location>
        <begin position="7"/>
        <end position="104"/>
    </location>
</feature>
<dbReference type="GO" id="GO:0004478">
    <property type="term" value="F:methionine adenosyltransferase activity"/>
    <property type="evidence" value="ECO:0007669"/>
    <property type="project" value="UniProtKB-UniRule"/>
</dbReference>
<dbReference type="InterPro" id="IPR022630">
    <property type="entry name" value="S-AdoMet_synt_C"/>
</dbReference>
<keyword evidence="5 11" id="KW-0808">Transferase</keyword>
<dbReference type="AlphaFoldDB" id="A0A318M682"/>
<feature type="binding site" description="in other chain" evidence="11">
    <location>
        <begin position="245"/>
        <end position="246"/>
    </location>
    <ligand>
        <name>ATP</name>
        <dbReference type="ChEBI" id="CHEBI:30616"/>
        <note>ligand shared between two neighboring subunits</note>
    </ligand>
</feature>
<evidence type="ECO:0000256" key="8">
    <source>
        <dbReference type="ARBA" id="ARBA00022840"/>
    </source>
</evidence>
<dbReference type="GO" id="GO:0006556">
    <property type="term" value="P:S-adenosylmethionine biosynthetic process"/>
    <property type="evidence" value="ECO:0007669"/>
    <property type="project" value="UniProtKB-UniRule"/>
</dbReference>
<feature type="region of interest" description="Flexible loop" evidence="11">
    <location>
        <begin position="102"/>
        <end position="112"/>
    </location>
</feature>
<dbReference type="SUPFAM" id="SSF55973">
    <property type="entry name" value="S-adenosylmethionine synthetase"/>
    <property type="match status" value="3"/>
</dbReference>
<evidence type="ECO:0000313" key="17">
    <source>
        <dbReference type="EMBL" id="PXY29606.1"/>
    </source>
</evidence>
<evidence type="ECO:0000256" key="1">
    <source>
        <dbReference type="ARBA" id="ARBA00005224"/>
    </source>
</evidence>
<name>A0A318M682_9PSEU</name>
<proteinExistence type="inferred from homology"/>
<evidence type="ECO:0000256" key="3">
    <source>
        <dbReference type="ARBA" id="ARBA00022490"/>
    </source>
</evidence>
<feature type="binding site" description="in other chain" evidence="11">
    <location>
        <position position="18"/>
    </location>
    <ligand>
        <name>ATP</name>
        <dbReference type="ChEBI" id="CHEBI:30616"/>
        <note>ligand shared between two neighboring subunits</note>
    </ligand>
</feature>
<keyword evidence="10 11" id="KW-0630">Potassium</keyword>
<dbReference type="EMBL" id="MASU01000008">
    <property type="protein sequence ID" value="PXY29606.1"/>
    <property type="molecule type" value="Genomic_DNA"/>
</dbReference>
<dbReference type="GO" id="GO:0000287">
    <property type="term" value="F:magnesium ion binding"/>
    <property type="evidence" value="ECO:0007669"/>
    <property type="project" value="UniProtKB-UniRule"/>
</dbReference>
<evidence type="ECO:0000256" key="12">
    <source>
        <dbReference type="RuleBase" id="RU000542"/>
    </source>
</evidence>
<evidence type="ECO:0000259" key="15">
    <source>
        <dbReference type="Pfam" id="PF02772"/>
    </source>
</evidence>
<dbReference type="PROSITE" id="PS00377">
    <property type="entry name" value="ADOMET_SYNTHASE_2"/>
    <property type="match status" value="1"/>
</dbReference>
<keyword evidence="4 11" id="KW-0554">One-carbon metabolism</keyword>
<dbReference type="PIRSF" id="PIRSF000497">
    <property type="entry name" value="MAT"/>
    <property type="match status" value="1"/>
</dbReference>
<feature type="binding site" evidence="11">
    <location>
        <position position="281"/>
    </location>
    <ligand>
        <name>ATP</name>
        <dbReference type="ChEBI" id="CHEBI:30616"/>
        <note>ligand shared between two neighboring subunits</note>
    </ligand>
</feature>
<feature type="binding site" description="in other chain" evidence="11">
    <location>
        <begin position="177"/>
        <end position="179"/>
    </location>
    <ligand>
        <name>ATP</name>
        <dbReference type="ChEBI" id="CHEBI:30616"/>
        <note>ligand shared between two neighboring subunits</note>
    </ligand>
</feature>
<feature type="binding site" evidence="11">
    <location>
        <position position="46"/>
    </location>
    <ligand>
        <name>K(+)</name>
        <dbReference type="ChEBI" id="CHEBI:29103"/>
    </ligand>
</feature>
<comment type="similarity">
    <text evidence="2 11 13">Belongs to the AdoMet synthase family.</text>
</comment>
<feature type="binding site" evidence="11">
    <location>
        <position position="20"/>
    </location>
    <ligand>
        <name>Mg(2+)</name>
        <dbReference type="ChEBI" id="CHEBI:18420"/>
    </ligand>
</feature>
<dbReference type="GO" id="GO:0005737">
    <property type="term" value="C:cytoplasm"/>
    <property type="evidence" value="ECO:0007669"/>
    <property type="project" value="UniProtKB-SubCell"/>
</dbReference>
<evidence type="ECO:0000256" key="7">
    <source>
        <dbReference type="ARBA" id="ARBA00022741"/>
    </source>
</evidence>
<protein>
    <recommendedName>
        <fullName evidence="11">S-adenosylmethionine synthase</fullName>
        <shortName evidence="11">AdoMet synthase</shortName>
        <ecNumber evidence="11">2.5.1.6</ecNumber>
    </recommendedName>
    <alternativeName>
        <fullName evidence="11">MAT</fullName>
    </alternativeName>
    <alternativeName>
        <fullName evidence="11">Methionine adenosyltransferase</fullName>
    </alternativeName>
</protein>
<evidence type="ECO:0000256" key="2">
    <source>
        <dbReference type="ARBA" id="ARBA00009685"/>
    </source>
</evidence>
<dbReference type="Pfam" id="PF02772">
    <property type="entry name" value="S-AdoMet_synt_M"/>
    <property type="match status" value="1"/>
</dbReference>
<dbReference type="UniPathway" id="UPA00315">
    <property type="reaction ID" value="UER00080"/>
</dbReference>
<dbReference type="Pfam" id="PF02773">
    <property type="entry name" value="S-AdoMet_synt_C"/>
    <property type="match status" value="1"/>
</dbReference>
<keyword evidence="7 11" id="KW-0547">Nucleotide-binding</keyword>
<dbReference type="EC" id="2.5.1.6" evidence="11"/>
<feature type="binding site" description="in other chain" evidence="11">
    <location>
        <position position="59"/>
    </location>
    <ligand>
        <name>L-methionine</name>
        <dbReference type="ChEBI" id="CHEBI:57844"/>
        <note>ligand shared between two neighboring subunits</note>
    </ligand>
</feature>
<feature type="binding site" evidence="11">
    <location>
        <position position="254"/>
    </location>
    <ligand>
        <name>L-methionine</name>
        <dbReference type="ChEBI" id="CHEBI:57844"/>
        <note>ligand shared between two neighboring subunits</note>
    </ligand>
</feature>
<dbReference type="InterPro" id="IPR002133">
    <property type="entry name" value="S-AdoMet_synthetase"/>
</dbReference>
<dbReference type="FunFam" id="3.30.300.10:FF:000006">
    <property type="entry name" value="S-adenosylmethionine synthase"/>
    <property type="match status" value="1"/>
</dbReference>
<keyword evidence="3 11" id="KW-0963">Cytoplasm</keyword>
<evidence type="ECO:0000256" key="5">
    <source>
        <dbReference type="ARBA" id="ARBA00022679"/>
    </source>
</evidence>
<evidence type="ECO:0000256" key="13">
    <source>
        <dbReference type="RuleBase" id="RU004462"/>
    </source>
</evidence>
<feature type="binding site" description="in other chain" evidence="11">
    <location>
        <position position="102"/>
    </location>
    <ligand>
        <name>L-methionine</name>
        <dbReference type="ChEBI" id="CHEBI:57844"/>
        <note>ligand shared between two neighboring subunits</note>
    </ligand>
</feature>
<evidence type="ECO:0000256" key="11">
    <source>
        <dbReference type="HAMAP-Rule" id="MF_00086"/>
    </source>
</evidence>
<organism evidence="17 18">
    <name type="scientific">Prauserella flavalba</name>
    <dbReference type="NCBI Taxonomy" id="1477506"/>
    <lineage>
        <taxon>Bacteria</taxon>
        <taxon>Bacillati</taxon>
        <taxon>Actinomycetota</taxon>
        <taxon>Actinomycetes</taxon>
        <taxon>Pseudonocardiales</taxon>
        <taxon>Pseudonocardiaceae</taxon>
        <taxon>Prauserella</taxon>
    </lineage>
</organism>
<comment type="subunit">
    <text evidence="11">Homotetramer; dimer of dimers.</text>
</comment>
<dbReference type="Proteomes" id="UP000247892">
    <property type="component" value="Unassembled WGS sequence"/>
</dbReference>
<dbReference type="HAMAP" id="MF_00086">
    <property type="entry name" value="S_AdoMet_synth1"/>
    <property type="match status" value="1"/>
</dbReference>
<keyword evidence="8 11" id="KW-0067">ATP-binding</keyword>
<reference evidence="17 18" key="1">
    <citation type="submission" date="2016-07" db="EMBL/GenBank/DDBJ databases">
        <title>Draft genome sequence of Prauserella sp. YIM 121212, isolated from alkaline soil.</title>
        <authorList>
            <person name="Ruckert C."/>
            <person name="Albersmeier A."/>
            <person name="Jiang C.-L."/>
            <person name="Jiang Y."/>
            <person name="Kalinowski J."/>
            <person name="Schneider O."/>
            <person name="Winkler A."/>
            <person name="Zotchev S.B."/>
        </authorList>
    </citation>
    <scope>NUCLEOTIDE SEQUENCE [LARGE SCALE GENOMIC DNA]</scope>
    <source>
        <strain evidence="17 18">YIM 121212</strain>
    </source>
</reference>
<evidence type="ECO:0000256" key="9">
    <source>
        <dbReference type="ARBA" id="ARBA00022842"/>
    </source>
</evidence>
<gene>
    <name evidence="11" type="primary">metK</name>
    <name evidence="17" type="ORF">BA062_20675</name>
</gene>
<comment type="pathway">
    <text evidence="1 11">Amino-acid biosynthesis; S-adenosyl-L-methionine biosynthesis; S-adenosyl-L-methionine from L-methionine: step 1/1.</text>
</comment>
<evidence type="ECO:0000256" key="4">
    <source>
        <dbReference type="ARBA" id="ARBA00022563"/>
    </source>
</evidence>
<evidence type="ECO:0000256" key="6">
    <source>
        <dbReference type="ARBA" id="ARBA00022723"/>
    </source>
</evidence>
<evidence type="ECO:0000256" key="10">
    <source>
        <dbReference type="ARBA" id="ARBA00022958"/>
    </source>
</evidence>
<dbReference type="InterPro" id="IPR022636">
    <property type="entry name" value="S-AdoMet_synthetase_sfam"/>
</dbReference>
<dbReference type="PROSITE" id="PS00376">
    <property type="entry name" value="ADOMET_SYNTHASE_1"/>
    <property type="match status" value="1"/>
</dbReference>
<dbReference type="InterPro" id="IPR022629">
    <property type="entry name" value="S-AdoMet_synt_central"/>
</dbReference>
<comment type="subcellular location">
    <subcellularLocation>
        <location evidence="11 12">Cytoplasm</location>
    </subcellularLocation>
</comment>
<dbReference type="PANTHER" id="PTHR11964">
    <property type="entry name" value="S-ADENOSYLMETHIONINE SYNTHETASE"/>
    <property type="match status" value="1"/>
</dbReference>
<feature type="binding site" evidence="11">
    <location>
        <position position="254"/>
    </location>
    <ligand>
        <name>ATP</name>
        <dbReference type="ChEBI" id="CHEBI:30616"/>
        <note>ligand shared between two neighboring subunits</note>
    </ligand>
</feature>
<keyword evidence="18" id="KW-1185">Reference proteome</keyword>
<keyword evidence="9 11" id="KW-0460">Magnesium</keyword>
<feature type="binding site" description="in other chain" evidence="11">
    <location>
        <position position="285"/>
    </location>
    <ligand>
        <name>L-methionine</name>
        <dbReference type="ChEBI" id="CHEBI:57844"/>
        <note>ligand shared between two neighboring subunits</note>
    </ligand>
</feature>
<dbReference type="GO" id="GO:0005524">
    <property type="term" value="F:ATP binding"/>
    <property type="evidence" value="ECO:0007669"/>
    <property type="project" value="UniProtKB-UniRule"/>
</dbReference>